<dbReference type="GO" id="GO:0019646">
    <property type="term" value="P:aerobic electron transport chain"/>
    <property type="evidence" value="ECO:0007669"/>
    <property type="project" value="TreeGrafter"/>
</dbReference>
<keyword evidence="19" id="KW-1185">Reference proteome</keyword>
<dbReference type="NCBIfam" id="TIGR02847">
    <property type="entry name" value="CyoD"/>
    <property type="match status" value="1"/>
</dbReference>
<organism evidence="18 19">
    <name type="scientific">Bordetella genomosp. 4</name>
    <dbReference type="NCBI Taxonomy" id="463044"/>
    <lineage>
        <taxon>Bacteria</taxon>
        <taxon>Pseudomonadati</taxon>
        <taxon>Pseudomonadota</taxon>
        <taxon>Betaproteobacteria</taxon>
        <taxon>Burkholderiales</taxon>
        <taxon>Alcaligenaceae</taxon>
        <taxon>Bordetella</taxon>
    </lineage>
</organism>
<feature type="transmembrane region" description="Helical" evidence="17">
    <location>
        <begin position="89"/>
        <end position="110"/>
    </location>
</feature>
<proteinExistence type="inferred from homology"/>
<evidence type="ECO:0000256" key="2">
    <source>
        <dbReference type="ARBA" id="ARBA00008079"/>
    </source>
</evidence>
<name>A0A261U4Z0_9BORD</name>
<dbReference type="InterPro" id="IPR005171">
    <property type="entry name" value="Cyt_c_oxidase_su4_prok"/>
</dbReference>
<comment type="similarity">
    <text evidence="2">Belongs to the cytochrome c oxidase bacterial subunit 4 family.</text>
</comment>
<evidence type="ECO:0000256" key="11">
    <source>
        <dbReference type="ARBA" id="ARBA00023136"/>
    </source>
</evidence>
<evidence type="ECO:0000256" key="6">
    <source>
        <dbReference type="ARBA" id="ARBA00022475"/>
    </source>
</evidence>
<evidence type="ECO:0000256" key="15">
    <source>
        <dbReference type="ARBA" id="ARBA00031887"/>
    </source>
</evidence>
<protein>
    <recommendedName>
        <fullName evidence="4">Cytochrome bo(3) ubiquinol oxidase subunit 4</fullName>
    </recommendedName>
    <alternativeName>
        <fullName evidence="16">Cytochrome o ubiquinol oxidase subunit 4</fullName>
    </alternativeName>
    <alternativeName>
        <fullName evidence="13">Oxidase bo(3) subunit 4</fullName>
    </alternativeName>
    <alternativeName>
        <fullName evidence="14">Ubiquinol oxidase polypeptide IV</fullName>
    </alternativeName>
    <alternativeName>
        <fullName evidence="15">Ubiquinol oxidase subunit 4</fullName>
    </alternativeName>
</protein>
<dbReference type="AlphaFoldDB" id="A0A261U4Z0"/>
<keyword evidence="7 17" id="KW-0812">Transmembrane</keyword>
<dbReference type="RefSeq" id="WP_094821767.1">
    <property type="nucleotide sequence ID" value="NZ_NEVO01000008.1"/>
</dbReference>
<dbReference type="GO" id="GO:0009486">
    <property type="term" value="F:cytochrome bo3 ubiquinol oxidase activity"/>
    <property type="evidence" value="ECO:0007669"/>
    <property type="project" value="InterPro"/>
</dbReference>
<keyword evidence="11 17" id="KW-0472">Membrane</keyword>
<feature type="transmembrane region" description="Helical" evidence="17">
    <location>
        <begin position="56"/>
        <end position="77"/>
    </location>
</feature>
<accession>A0A261U4Z0</accession>
<keyword evidence="6" id="KW-1003">Cell membrane</keyword>
<evidence type="ECO:0000256" key="12">
    <source>
        <dbReference type="ARBA" id="ARBA00025694"/>
    </source>
</evidence>
<dbReference type="PANTHER" id="PTHR36835:SF1">
    <property type="entry name" value="CYTOCHROME BO(3) UBIQUINOL OXIDASE SUBUNIT 4"/>
    <property type="match status" value="1"/>
</dbReference>
<evidence type="ECO:0000256" key="10">
    <source>
        <dbReference type="ARBA" id="ARBA00023002"/>
    </source>
</evidence>
<keyword evidence="9 17" id="KW-1133">Transmembrane helix</keyword>
<evidence type="ECO:0000256" key="9">
    <source>
        <dbReference type="ARBA" id="ARBA00022989"/>
    </source>
</evidence>
<keyword evidence="10" id="KW-0560">Oxidoreductase</keyword>
<evidence type="ECO:0000256" key="1">
    <source>
        <dbReference type="ARBA" id="ARBA00004651"/>
    </source>
</evidence>
<evidence type="ECO:0000256" key="4">
    <source>
        <dbReference type="ARBA" id="ARBA00014689"/>
    </source>
</evidence>
<evidence type="ECO:0000313" key="19">
    <source>
        <dbReference type="Proteomes" id="UP000216885"/>
    </source>
</evidence>
<dbReference type="Pfam" id="PF03626">
    <property type="entry name" value="COX4_pro"/>
    <property type="match status" value="1"/>
</dbReference>
<dbReference type="GO" id="GO:0009319">
    <property type="term" value="C:cytochrome o ubiquinol oxidase complex"/>
    <property type="evidence" value="ECO:0007669"/>
    <property type="project" value="TreeGrafter"/>
</dbReference>
<dbReference type="GO" id="GO:0015078">
    <property type="term" value="F:proton transmembrane transporter activity"/>
    <property type="evidence" value="ECO:0007669"/>
    <property type="project" value="TreeGrafter"/>
</dbReference>
<dbReference type="GO" id="GO:0015990">
    <property type="term" value="P:electron transport coupled proton transport"/>
    <property type="evidence" value="ECO:0007669"/>
    <property type="project" value="InterPro"/>
</dbReference>
<evidence type="ECO:0000256" key="7">
    <source>
        <dbReference type="ARBA" id="ARBA00022692"/>
    </source>
</evidence>
<comment type="function">
    <text evidence="12">Cytochrome bo(3) ubiquinol terminal oxidase is the component of the aerobic respiratory chain of E.coli that predominates when cells are grown at high aeration. Has proton pump activity across the membrane in addition to electron transfer, pumping 2 protons/electron.</text>
</comment>
<comment type="subcellular location">
    <subcellularLocation>
        <location evidence="1">Cell membrane</location>
        <topology evidence="1">Multi-pass membrane protein</topology>
    </subcellularLocation>
</comment>
<dbReference type="PANTHER" id="PTHR36835">
    <property type="entry name" value="CYTOCHROME BO(3) UBIQUINOL OXIDASE SUBUNIT 4"/>
    <property type="match status" value="1"/>
</dbReference>
<evidence type="ECO:0000256" key="5">
    <source>
        <dbReference type="ARBA" id="ARBA00022448"/>
    </source>
</evidence>
<dbReference type="InterPro" id="IPR050968">
    <property type="entry name" value="Cytochrome_c_oxidase_bac_sub4"/>
</dbReference>
<evidence type="ECO:0000313" key="18">
    <source>
        <dbReference type="EMBL" id="OZI56557.1"/>
    </source>
</evidence>
<comment type="subunit">
    <text evidence="3">Heterooctamer of two A chains, two B chains, two C chains and two D chains.</text>
</comment>
<keyword evidence="5" id="KW-0813">Transport</keyword>
<keyword evidence="8" id="KW-0249">Electron transport</keyword>
<evidence type="ECO:0000256" key="13">
    <source>
        <dbReference type="ARBA" id="ARBA00030071"/>
    </source>
</evidence>
<dbReference type="OrthoDB" id="2375888at2"/>
<evidence type="ECO:0000256" key="3">
    <source>
        <dbReference type="ARBA" id="ARBA00011700"/>
    </source>
</evidence>
<dbReference type="GO" id="GO:0005886">
    <property type="term" value="C:plasma membrane"/>
    <property type="evidence" value="ECO:0007669"/>
    <property type="project" value="UniProtKB-SubCell"/>
</dbReference>
<dbReference type="EMBL" id="NEVQ01000013">
    <property type="protein sequence ID" value="OZI56557.1"/>
    <property type="molecule type" value="Genomic_DNA"/>
</dbReference>
<reference evidence="18 19" key="1">
    <citation type="submission" date="2017-05" db="EMBL/GenBank/DDBJ databases">
        <title>Complete and WGS of Bordetella genogroups.</title>
        <authorList>
            <person name="Spilker T."/>
            <person name="LiPuma J."/>
        </authorList>
    </citation>
    <scope>NUCLEOTIDE SEQUENCE [LARGE SCALE GENOMIC DNA]</scope>
    <source>
        <strain evidence="18 19">AU9919</strain>
    </source>
</reference>
<dbReference type="Proteomes" id="UP000216885">
    <property type="component" value="Unassembled WGS sequence"/>
</dbReference>
<gene>
    <name evidence="18" type="ORF">CAL20_14140</name>
</gene>
<comment type="caution">
    <text evidence="18">The sequence shown here is derived from an EMBL/GenBank/DDBJ whole genome shotgun (WGS) entry which is preliminary data.</text>
</comment>
<evidence type="ECO:0000256" key="17">
    <source>
        <dbReference type="SAM" id="Phobius"/>
    </source>
</evidence>
<dbReference type="InterPro" id="IPR014210">
    <property type="entry name" value="Cyt_o_ubiqinol_oxidase_su4"/>
</dbReference>
<evidence type="ECO:0000256" key="14">
    <source>
        <dbReference type="ARBA" id="ARBA00030211"/>
    </source>
</evidence>
<evidence type="ECO:0000256" key="16">
    <source>
        <dbReference type="ARBA" id="ARBA00032185"/>
    </source>
</evidence>
<sequence>MSHHTTSTAGHGHGDHGHDSADHGSLKSYIVGFILSIILTLGSFGLLMVEGVPRGIILPGIIVLCVAQLLVQLVFFLHMGTSKSQRDNLSAFIFAVFVIAIIVVGSIWVLHNMNANMMHPMPGM</sequence>
<evidence type="ECO:0000256" key="8">
    <source>
        <dbReference type="ARBA" id="ARBA00022982"/>
    </source>
</evidence>
<feature type="transmembrane region" description="Helical" evidence="17">
    <location>
        <begin position="29"/>
        <end position="49"/>
    </location>
</feature>